<keyword evidence="3" id="KW-1185">Reference proteome</keyword>
<feature type="region of interest" description="Disordered" evidence="1">
    <location>
        <begin position="37"/>
        <end position="97"/>
    </location>
</feature>
<accession>A0AAD1THJ0</accession>
<feature type="region of interest" description="Disordered" evidence="1">
    <location>
        <begin position="115"/>
        <end position="135"/>
    </location>
</feature>
<dbReference type="Proteomes" id="UP001295444">
    <property type="component" value="Chromosome 12"/>
</dbReference>
<feature type="compositionally biased region" description="Basic residues" evidence="1">
    <location>
        <begin position="76"/>
        <end position="89"/>
    </location>
</feature>
<sequence>MVPQSTTSHVANLKWLPLLILRTEQRIYHRHYTPAESGRLKATTNTRPCSRLGSHLKRSPSNRSGTQRAPQDVERHRTRSHIAQKRRIPSHMAADQHSLQEKRLYTATRHIPWLGRQDNNNPATNSGSFPPLGIG</sequence>
<reference evidence="2" key="1">
    <citation type="submission" date="2022-03" db="EMBL/GenBank/DDBJ databases">
        <authorList>
            <person name="Alioto T."/>
            <person name="Alioto T."/>
            <person name="Gomez Garrido J."/>
        </authorList>
    </citation>
    <scope>NUCLEOTIDE SEQUENCE</scope>
</reference>
<organism evidence="2 3">
    <name type="scientific">Pelobates cultripes</name>
    <name type="common">Western spadefoot toad</name>
    <dbReference type="NCBI Taxonomy" id="61616"/>
    <lineage>
        <taxon>Eukaryota</taxon>
        <taxon>Metazoa</taxon>
        <taxon>Chordata</taxon>
        <taxon>Craniata</taxon>
        <taxon>Vertebrata</taxon>
        <taxon>Euteleostomi</taxon>
        <taxon>Amphibia</taxon>
        <taxon>Batrachia</taxon>
        <taxon>Anura</taxon>
        <taxon>Pelobatoidea</taxon>
        <taxon>Pelobatidae</taxon>
        <taxon>Pelobates</taxon>
    </lineage>
</organism>
<name>A0AAD1THJ0_PELCU</name>
<evidence type="ECO:0000256" key="1">
    <source>
        <dbReference type="SAM" id="MobiDB-lite"/>
    </source>
</evidence>
<feature type="compositionally biased region" description="Polar residues" evidence="1">
    <location>
        <begin position="117"/>
        <end position="128"/>
    </location>
</feature>
<dbReference type="AlphaFoldDB" id="A0AAD1THJ0"/>
<gene>
    <name evidence="2" type="ORF">PECUL_23A032581</name>
</gene>
<proteinExistence type="predicted"/>
<protein>
    <submittedName>
        <fullName evidence="2">Uncharacterized protein</fullName>
    </submittedName>
</protein>
<evidence type="ECO:0000313" key="2">
    <source>
        <dbReference type="EMBL" id="CAH2324054.1"/>
    </source>
</evidence>
<evidence type="ECO:0000313" key="3">
    <source>
        <dbReference type="Proteomes" id="UP001295444"/>
    </source>
</evidence>
<dbReference type="EMBL" id="OW240923">
    <property type="protein sequence ID" value="CAH2324054.1"/>
    <property type="molecule type" value="Genomic_DNA"/>
</dbReference>